<evidence type="ECO:0000313" key="3">
    <source>
        <dbReference type="Proteomes" id="UP000266841"/>
    </source>
</evidence>
<accession>K0SPJ1</accession>
<dbReference type="OMA" id="CDEISWE"/>
<evidence type="ECO:0000313" key="2">
    <source>
        <dbReference type="EMBL" id="EJK68188.1"/>
    </source>
</evidence>
<sequence>MHWYLTIKKGNSIRGDRNSAHIDVGGFWVRARREGPLCRRRRTHQGPRRDETVEVGTWNRGRGRIISWIGDYGVLCGDVVQARTGLIRPRDDAPNHADRTRITSSVGRLGVRDSGVVKVFVWASAKLASSCHFSLGRWALRVATAVADQGTRRTTATKGSTVPRERTTPARPMVMSASAGRRAMSSWAMGTNSSTRTSTTTTYPTRASAARAGTPPSTNVASPRTARVGSARNVPTGRPATVACRATCPNGEDTDCPGGQGCYGNTGCFYSEDLVPTETPIAEPTAGPSTLPPVEYSDASNTRYCGISWAMAQATCSLETHCPGGSDDECPKGQTCHGGMNALCNYYDLKAKAYQPTRMPSPTTTPSFSPFNSEDVRNFKFAFVRRQLATAPTVSPSLSPTTETKAPVSLDPTISPKPTSPPMIPMDDPRHSYWCGKNWADVTKNCAAPCISGSDSECPDGLSCIAFTTCRPQTPKPTRKPVTRKPSKPPSTRPTMMPTVLNIFTLAPVTPRPVTPRPTFKPTYDWVEPVETPRPVGKTSPPTEKETFPKTEEEDDWGDLLVESKPAEPIVVITAPPSTRPTSKQKAPPGTQTNRPTRPPTRNPTKSPMNPPTRPPAQLPTSPPAAKLPPVSMSIPPPEQSLVSKIGSILTLAEPGMTNDVLLSFDPSTNTLQQTKLYGYDGFLNAIGLVSKGDLGSDYMYLGDDSPWGVIETVQFDLCDEISWEKNVFGKYPISNSCGQGKFSGGPNAVPYQDKNQCSDDEAYMSCAVDPEMTAKAISHGIFPGAPPPLECYPSSTGASSTSSQKTGSWDSSLSCRDDGCNFYAGQVIGNIDQESVPSSNSFGRSDWGRGAFPRGSAGTCVIGRLNYFLGKRAHDEGRPARYPDLDLCKNPDAVCRGFYDDQRTNAEIRWLMGLVYWITRVQTYEVDGWSYMRRLRRFVDGGLSDALFLEDVSRIITRGCHAENACGRAVSSEERIRKFEDVILYFGKAQSGEEFTVTMAPEPARPPTKRPTTQSPISPAPVKAVVSTLRPSRVPPSMEPIMTVKPFSVAEVKTNPPVSFAPVAPVQTIPSSGDPVSQDFKLTSDELAYRLNYANFYCAASLEEAKAKCTSTLRTCNKHNGDPPCSTGLACWPNVICSISFEDVHFGSASSGDDADQAEEEKYKPDQQTLSPVPSQDNDSPSNERFMCSEKCLRLLTMTECTTNELNIAFGVPNCKDIFVGDICETTEKGCESNLARNCNSNVNVFIRVSMEECANISPSPSIEVFETSDSPISPSRLEADQENQEAETQAVGGKEDVGDIYLLGDTDETNEQGDFKWWAREYAGTKGENQFAIIFEILKTFILSFIIL</sequence>
<dbReference type="OrthoDB" id="10592713at2759"/>
<feature type="region of interest" description="Disordered" evidence="1">
    <location>
        <begin position="1266"/>
        <end position="1293"/>
    </location>
</feature>
<feature type="region of interest" description="Disordered" evidence="1">
    <location>
        <begin position="393"/>
        <end position="422"/>
    </location>
</feature>
<feature type="compositionally biased region" description="Low complexity" evidence="1">
    <location>
        <begin position="190"/>
        <end position="212"/>
    </location>
</feature>
<feature type="region of interest" description="Disordered" evidence="1">
    <location>
        <begin position="190"/>
        <end position="234"/>
    </location>
</feature>
<comment type="caution">
    <text evidence="2">The sequence shown here is derived from an EMBL/GenBank/DDBJ whole genome shotgun (WGS) entry which is preliminary data.</text>
</comment>
<feature type="region of interest" description="Disordered" evidence="1">
    <location>
        <begin position="473"/>
        <end position="496"/>
    </location>
</feature>
<dbReference type="eggNOG" id="ENOG502RUMW">
    <property type="taxonomic scope" value="Eukaryota"/>
</dbReference>
<feature type="compositionally biased region" description="Pro residues" evidence="1">
    <location>
        <begin position="609"/>
        <end position="627"/>
    </location>
</feature>
<feature type="compositionally biased region" description="Polar residues" evidence="1">
    <location>
        <begin position="393"/>
        <end position="404"/>
    </location>
</feature>
<feature type="region of interest" description="Disordered" evidence="1">
    <location>
        <begin position="1000"/>
        <end position="1020"/>
    </location>
</feature>
<evidence type="ECO:0000256" key="1">
    <source>
        <dbReference type="SAM" id="MobiDB-lite"/>
    </source>
</evidence>
<proteinExistence type="predicted"/>
<keyword evidence="3" id="KW-1185">Reference proteome</keyword>
<name>K0SPJ1_THAOC</name>
<reference evidence="2 3" key="1">
    <citation type="journal article" date="2012" name="Genome Biol.">
        <title>Genome and low-iron response of an oceanic diatom adapted to chronic iron limitation.</title>
        <authorList>
            <person name="Lommer M."/>
            <person name="Specht M."/>
            <person name="Roy A.S."/>
            <person name="Kraemer L."/>
            <person name="Andreson R."/>
            <person name="Gutowska M.A."/>
            <person name="Wolf J."/>
            <person name="Bergner S.V."/>
            <person name="Schilhabel M.B."/>
            <person name="Klostermeier U.C."/>
            <person name="Beiko R.G."/>
            <person name="Rosenstiel P."/>
            <person name="Hippler M."/>
            <person name="Laroche J."/>
        </authorList>
    </citation>
    <scope>NUCLEOTIDE SEQUENCE [LARGE SCALE GENOMIC DNA]</scope>
    <source>
        <strain evidence="2 3">CCMP1005</strain>
    </source>
</reference>
<feature type="compositionally biased region" description="Polar residues" evidence="1">
    <location>
        <begin position="1167"/>
        <end position="1184"/>
    </location>
</feature>
<dbReference type="Proteomes" id="UP000266841">
    <property type="component" value="Unassembled WGS sequence"/>
</dbReference>
<organism evidence="2 3">
    <name type="scientific">Thalassiosira oceanica</name>
    <name type="common">Marine diatom</name>
    <dbReference type="NCBI Taxonomy" id="159749"/>
    <lineage>
        <taxon>Eukaryota</taxon>
        <taxon>Sar</taxon>
        <taxon>Stramenopiles</taxon>
        <taxon>Ochrophyta</taxon>
        <taxon>Bacillariophyta</taxon>
        <taxon>Coscinodiscophyceae</taxon>
        <taxon>Thalassiosirophycidae</taxon>
        <taxon>Thalassiosirales</taxon>
        <taxon>Thalassiosiraceae</taxon>
        <taxon>Thalassiosira</taxon>
    </lineage>
</organism>
<feature type="compositionally biased region" description="Basic residues" evidence="1">
    <location>
        <begin position="477"/>
        <end position="487"/>
    </location>
</feature>
<gene>
    <name evidence="2" type="ORF">THAOC_10657</name>
</gene>
<protein>
    <submittedName>
        <fullName evidence="2">Uncharacterized protein</fullName>
    </submittedName>
</protein>
<feature type="compositionally biased region" description="Polar residues" evidence="1">
    <location>
        <begin position="576"/>
        <end position="585"/>
    </location>
</feature>
<dbReference type="EMBL" id="AGNL01011835">
    <property type="protein sequence ID" value="EJK68188.1"/>
    <property type="molecule type" value="Genomic_DNA"/>
</dbReference>
<dbReference type="PANTHER" id="PTHR21113">
    <property type="entry name" value="AGAP001705-PA"/>
    <property type="match status" value="1"/>
</dbReference>
<dbReference type="PANTHER" id="PTHR21113:SF4">
    <property type="entry name" value="CHITIN-BINDING TYPE-4 DOMAIN-CONTAINING PROTEIN"/>
    <property type="match status" value="1"/>
</dbReference>
<feature type="region of interest" description="Disordered" evidence="1">
    <location>
        <begin position="1149"/>
        <end position="1185"/>
    </location>
</feature>
<feature type="region of interest" description="Disordered" evidence="1">
    <location>
        <begin position="525"/>
        <end position="636"/>
    </location>
</feature>